<feature type="transmembrane region" description="Helical" evidence="8">
    <location>
        <begin position="620"/>
        <end position="643"/>
    </location>
</feature>
<dbReference type="AlphaFoldDB" id="A0A317XXV6"/>
<evidence type="ECO:0000256" key="4">
    <source>
        <dbReference type="ARBA" id="ARBA00022692"/>
    </source>
</evidence>
<dbReference type="Pfam" id="PF03600">
    <property type="entry name" value="CitMHS"/>
    <property type="match status" value="1"/>
</dbReference>
<evidence type="ECO:0000259" key="9">
    <source>
        <dbReference type="Pfam" id="PF03600"/>
    </source>
</evidence>
<dbReference type="Proteomes" id="UP000246740">
    <property type="component" value="Unassembled WGS sequence"/>
</dbReference>
<proteinExistence type="predicted"/>
<dbReference type="GO" id="GO:0055085">
    <property type="term" value="P:transmembrane transport"/>
    <property type="evidence" value="ECO:0007669"/>
    <property type="project" value="InterPro"/>
</dbReference>
<evidence type="ECO:0000256" key="1">
    <source>
        <dbReference type="ARBA" id="ARBA00004651"/>
    </source>
</evidence>
<accession>A0A317XXV6</accession>
<feature type="region of interest" description="Disordered" evidence="7">
    <location>
        <begin position="371"/>
        <end position="391"/>
    </location>
</feature>
<feature type="domain" description="Citrate transporter-like" evidence="9">
    <location>
        <begin position="118"/>
        <end position="675"/>
    </location>
</feature>
<keyword evidence="2" id="KW-0813">Transport</keyword>
<evidence type="ECO:0000256" key="6">
    <source>
        <dbReference type="ARBA" id="ARBA00023136"/>
    </source>
</evidence>
<protein>
    <recommendedName>
        <fullName evidence="9">Citrate transporter-like domain-containing protein</fullName>
    </recommendedName>
</protein>
<sequence>MLKLNPLAISALHHARDTLQASIDKRAEEGSVTLDTTRTSLNGFGVFAIIVFACVSLIVIRPLRIPLPQPIANVVRKTAGKVWLALAGPATVDQEEEAQVEHQLDPAPRSMHLVIDHVSAPVIGVLILLATTTIGGEQVRQGIVGEDGIEPYDVLALFISLAYIAISLDATGLIRYLAFLICLKAGRQGREAKGKTLFLLLYFFFWTAGVLVGNDPVILSGTAFLVYFTRVAGISPPDAWIWAEFVAANISSAVLVSSNPTNLVIASGFNVNFITYTAYMVLPAFGSAVGGLVAIMLYFRNRDGGNSSSSSSDKDAGHSGKVSSFRKMVESVPVIGSRLRSDPPNASANGQVRHRGAAAAAATPIDVAAESTAAADTPAEGTRSPELGKKTKNRRKTPIIYIPETIIRPDVDPRAALVDKTGAIFGSIVMAATLATLVGTSVVGGVKVFEIAVPGAVLCLTRDAVSDYLKYRSLKLDHSKPKDEFEATQSPNGTPASNTDVTNTAATANASFERSRAAASVVEEIEMNTLAAPRGDLPTRIDSVNSLDKVVGDGSSSVARADHGVTERDASSSAASRPEHHPSHRRPRASLLRRVMATHSRLCEMFPTVSIVLSRLPFPLLPFAFSMFILVQALAHVGFINIMAAGLGRVCSGGYVATAFFISFLGVVLCNIGGTNIGATILLTKSVRSPFFTSAIQHLSSRDQALITKVAQYSIAFGSNVGALGGTFAASLAGLLWLSGLRQGGISVKARNFLLWCLVVVFPSTVIGIAIIIAEVRYFHVDS</sequence>
<evidence type="ECO:0000256" key="3">
    <source>
        <dbReference type="ARBA" id="ARBA00022475"/>
    </source>
</evidence>
<feature type="region of interest" description="Disordered" evidence="7">
    <location>
        <begin position="481"/>
        <end position="501"/>
    </location>
</feature>
<feature type="transmembrane region" description="Helical" evidence="8">
    <location>
        <begin position="278"/>
        <end position="299"/>
    </location>
</feature>
<evidence type="ECO:0000256" key="2">
    <source>
        <dbReference type="ARBA" id="ARBA00022448"/>
    </source>
</evidence>
<dbReference type="OrthoDB" id="442352at2759"/>
<feature type="transmembrane region" description="Helical" evidence="8">
    <location>
        <begin position="753"/>
        <end position="774"/>
    </location>
</feature>
<evidence type="ECO:0000256" key="7">
    <source>
        <dbReference type="SAM" id="MobiDB-lite"/>
    </source>
</evidence>
<evidence type="ECO:0000313" key="10">
    <source>
        <dbReference type="EMBL" id="PWZ03135.1"/>
    </source>
</evidence>
<feature type="transmembrane region" description="Helical" evidence="8">
    <location>
        <begin position="41"/>
        <end position="60"/>
    </location>
</feature>
<keyword evidence="5 8" id="KW-1133">Transmembrane helix</keyword>
<feature type="transmembrane region" description="Helical" evidence="8">
    <location>
        <begin position="655"/>
        <end position="683"/>
    </location>
</feature>
<comment type="subcellular location">
    <subcellularLocation>
        <location evidence="1">Cell membrane</location>
        <topology evidence="1">Multi-pass membrane protein</topology>
    </subcellularLocation>
</comment>
<dbReference type="PANTHER" id="PTHR43302:SF5">
    <property type="entry name" value="TRANSPORTER ARSB-RELATED"/>
    <property type="match status" value="1"/>
</dbReference>
<organism evidence="10 11">
    <name type="scientific">Testicularia cyperi</name>
    <dbReference type="NCBI Taxonomy" id="1882483"/>
    <lineage>
        <taxon>Eukaryota</taxon>
        <taxon>Fungi</taxon>
        <taxon>Dikarya</taxon>
        <taxon>Basidiomycota</taxon>
        <taxon>Ustilaginomycotina</taxon>
        <taxon>Ustilaginomycetes</taxon>
        <taxon>Ustilaginales</taxon>
        <taxon>Anthracoideaceae</taxon>
        <taxon>Testicularia</taxon>
    </lineage>
</organism>
<dbReference type="PANTHER" id="PTHR43302">
    <property type="entry name" value="TRANSPORTER ARSB-RELATED"/>
    <property type="match status" value="1"/>
</dbReference>
<dbReference type="InterPro" id="IPR004680">
    <property type="entry name" value="Cit_transptr-like_dom"/>
</dbReference>
<feature type="compositionally biased region" description="Low complexity" evidence="7">
    <location>
        <begin position="371"/>
        <end position="380"/>
    </location>
</feature>
<keyword evidence="3" id="KW-1003">Cell membrane</keyword>
<evidence type="ECO:0000313" key="11">
    <source>
        <dbReference type="Proteomes" id="UP000246740"/>
    </source>
</evidence>
<feature type="region of interest" description="Disordered" evidence="7">
    <location>
        <begin position="552"/>
        <end position="588"/>
    </location>
</feature>
<dbReference type="STRING" id="1882483.A0A317XXV6"/>
<feature type="transmembrane region" description="Helical" evidence="8">
    <location>
        <begin position="154"/>
        <end position="178"/>
    </location>
</feature>
<feature type="transmembrane region" description="Helical" evidence="8">
    <location>
        <begin position="113"/>
        <end position="134"/>
    </location>
</feature>
<evidence type="ECO:0000256" key="8">
    <source>
        <dbReference type="SAM" id="Phobius"/>
    </source>
</evidence>
<feature type="compositionally biased region" description="Polar residues" evidence="7">
    <location>
        <begin position="487"/>
        <end position="497"/>
    </location>
</feature>
<name>A0A317XXV6_9BASI</name>
<feature type="compositionally biased region" description="Basic and acidic residues" evidence="7">
    <location>
        <begin position="560"/>
        <end position="570"/>
    </location>
</feature>
<gene>
    <name evidence="10" type="ORF">BCV70DRAFT_197371</name>
</gene>
<keyword evidence="11" id="KW-1185">Reference proteome</keyword>
<reference evidence="10 11" key="1">
    <citation type="journal article" date="2018" name="Mol. Biol. Evol.">
        <title>Broad Genomic Sampling Reveals a Smut Pathogenic Ancestry of the Fungal Clade Ustilaginomycotina.</title>
        <authorList>
            <person name="Kijpornyongpan T."/>
            <person name="Mondo S.J."/>
            <person name="Barry K."/>
            <person name="Sandor L."/>
            <person name="Lee J."/>
            <person name="Lipzen A."/>
            <person name="Pangilinan J."/>
            <person name="LaButti K."/>
            <person name="Hainaut M."/>
            <person name="Henrissat B."/>
            <person name="Grigoriev I.V."/>
            <person name="Spatafora J.W."/>
            <person name="Aime M.C."/>
        </authorList>
    </citation>
    <scope>NUCLEOTIDE SEQUENCE [LARGE SCALE GENOMIC DNA]</scope>
    <source>
        <strain evidence="10 11">MCA 3645</strain>
    </source>
</reference>
<dbReference type="EMBL" id="KZ819188">
    <property type="protein sequence ID" value="PWZ03135.1"/>
    <property type="molecule type" value="Genomic_DNA"/>
</dbReference>
<feature type="transmembrane region" description="Helical" evidence="8">
    <location>
        <begin position="199"/>
        <end position="227"/>
    </location>
</feature>
<keyword evidence="4 8" id="KW-0812">Transmembrane</keyword>
<feature type="transmembrane region" description="Helical" evidence="8">
    <location>
        <begin position="721"/>
        <end position="741"/>
    </location>
</feature>
<evidence type="ECO:0000256" key="5">
    <source>
        <dbReference type="ARBA" id="ARBA00022989"/>
    </source>
</evidence>
<dbReference type="GO" id="GO:0005886">
    <property type="term" value="C:plasma membrane"/>
    <property type="evidence" value="ECO:0007669"/>
    <property type="project" value="UniProtKB-SubCell"/>
</dbReference>
<dbReference type="InParanoid" id="A0A317XXV6"/>
<keyword evidence="6 8" id="KW-0472">Membrane</keyword>